<dbReference type="GO" id="GO:0005634">
    <property type="term" value="C:nucleus"/>
    <property type="evidence" value="ECO:0007669"/>
    <property type="project" value="InterPro"/>
</dbReference>
<dbReference type="Pfam" id="PF14634">
    <property type="entry name" value="zf-RING_5"/>
    <property type="match status" value="1"/>
</dbReference>
<comment type="caution">
    <text evidence="8">The sequence shown here is derived from an EMBL/GenBank/DDBJ whole genome shotgun (WGS) entry which is preliminary data.</text>
</comment>
<reference evidence="8 9" key="1">
    <citation type="submission" date="2016-08" db="EMBL/GenBank/DDBJ databases">
        <authorList>
            <consortium name="Lentinula edodes genome sequencing consortium"/>
            <person name="Sakamoto Y."/>
            <person name="Nakade K."/>
            <person name="Sato S."/>
            <person name="Yoshida Y."/>
            <person name="Miyazaki K."/>
            <person name="Natsume S."/>
            <person name="Konno N."/>
        </authorList>
    </citation>
    <scope>NUCLEOTIDE SEQUENCE [LARGE SCALE GENOMIC DNA]</scope>
    <source>
        <strain evidence="8 9">NBRC 111202</strain>
    </source>
</reference>
<dbReference type="Proteomes" id="UP000188533">
    <property type="component" value="Unassembled WGS sequence"/>
</dbReference>
<dbReference type="InterPro" id="IPR037381">
    <property type="entry name" value="RFWD3"/>
</dbReference>
<proteinExistence type="predicted"/>
<keyword evidence="1" id="KW-0479">Metal-binding</keyword>
<dbReference type="Gene3D" id="3.30.40.10">
    <property type="entry name" value="Zinc/RING finger domain, C3HC4 (zinc finger)"/>
    <property type="match status" value="1"/>
</dbReference>
<feature type="domain" description="RING-type" evidence="7">
    <location>
        <begin position="108"/>
        <end position="150"/>
    </location>
</feature>
<dbReference type="PROSITE" id="PS50089">
    <property type="entry name" value="ZF_RING_2"/>
    <property type="match status" value="1"/>
</dbReference>
<evidence type="ECO:0000256" key="4">
    <source>
        <dbReference type="PROSITE-ProRule" id="PRU00175"/>
    </source>
</evidence>
<keyword evidence="2 4" id="KW-0863">Zinc-finger</keyword>
<dbReference type="GO" id="GO:0008168">
    <property type="term" value="F:methyltransferase activity"/>
    <property type="evidence" value="ECO:0007669"/>
    <property type="project" value="UniProtKB-KW"/>
</dbReference>
<evidence type="ECO:0000256" key="1">
    <source>
        <dbReference type="ARBA" id="ARBA00022723"/>
    </source>
</evidence>
<dbReference type="GO" id="GO:0004842">
    <property type="term" value="F:ubiquitin-protein transferase activity"/>
    <property type="evidence" value="ECO:0007669"/>
    <property type="project" value="InterPro"/>
</dbReference>
<organism evidence="8 9">
    <name type="scientific">Lentinula edodes</name>
    <name type="common">Shiitake mushroom</name>
    <name type="synonym">Lentinus edodes</name>
    <dbReference type="NCBI Taxonomy" id="5353"/>
    <lineage>
        <taxon>Eukaryota</taxon>
        <taxon>Fungi</taxon>
        <taxon>Dikarya</taxon>
        <taxon>Basidiomycota</taxon>
        <taxon>Agaricomycotina</taxon>
        <taxon>Agaricomycetes</taxon>
        <taxon>Agaricomycetidae</taxon>
        <taxon>Agaricales</taxon>
        <taxon>Marasmiineae</taxon>
        <taxon>Omphalotaceae</taxon>
        <taxon>Lentinula</taxon>
    </lineage>
</organism>
<dbReference type="InterPro" id="IPR017907">
    <property type="entry name" value="Znf_RING_CS"/>
</dbReference>
<gene>
    <name evidence="8" type="ORF">LENED_011181</name>
</gene>
<keyword evidence="9" id="KW-1185">Reference proteome</keyword>
<evidence type="ECO:0000259" key="7">
    <source>
        <dbReference type="PROSITE" id="PS50089"/>
    </source>
</evidence>
<keyword evidence="3" id="KW-0862">Zinc</keyword>
<dbReference type="EMBL" id="BDGU01000989">
    <property type="protein sequence ID" value="GAW09051.1"/>
    <property type="molecule type" value="Genomic_DNA"/>
</dbReference>
<evidence type="ECO:0000313" key="9">
    <source>
        <dbReference type="Proteomes" id="UP000188533"/>
    </source>
</evidence>
<name>A0A1Q3EPD0_LENED</name>
<dbReference type="PANTHER" id="PTHR16047:SF7">
    <property type="entry name" value="E3 UBIQUITIN-PROTEIN LIGASE RFWD3"/>
    <property type="match status" value="1"/>
</dbReference>
<feature type="chain" id="PRO_5012885347" evidence="6">
    <location>
        <begin position="19"/>
        <end position="401"/>
    </location>
</feature>
<keyword evidence="8" id="KW-0808">Transferase</keyword>
<reference evidence="8 9" key="2">
    <citation type="submission" date="2017-02" db="EMBL/GenBank/DDBJ databases">
        <title>A genome survey and senescence transcriptome analysis in Lentinula edodes.</title>
        <authorList>
            <person name="Sakamoto Y."/>
            <person name="Nakade K."/>
            <person name="Sato S."/>
            <person name="Yoshida Y."/>
            <person name="Miyazaki K."/>
            <person name="Natsume S."/>
            <person name="Konno N."/>
        </authorList>
    </citation>
    <scope>NUCLEOTIDE SEQUENCE [LARGE SCALE GENOMIC DNA]</scope>
    <source>
        <strain evidence="8 9">NBRC 111202</strain>
    </source>
</reference>
<keyword evidence="8" id="KW-0489">Methyltransferase</keyword>
<feature type="signal peptide" evidence="6">
    <location>
        <begin position="1"/>
        <end position="18"/>
    </location>
</feature>
<dbReference type="GO" id="GO:0036297">
    <property type="term" value="P:interstrand cross-link repair"/>
    <property type="evidence" value="ECO:0007669"/>
    <property type="project" value="InterPro"/>
</dbReference>
<sequence length="401" mass="45980">MQLYYFVALAAFVAAVSATSVSNLQRCITDPGNCPNLDNYPPDGGADTYNLEQPCSRIRLNYGTWHISEGILQFVNALNSTVIVESKACDRGANFFENSNKRSLLSSCDICLEPFEWDFTQRSPHIIDCGHVFCAECLHQVFPTKCPLCRKLYLPSEIRKLHVECRSDDDKEEVDLLKELITAYDSSEEDILRLRIRVDSWLSSRTLNEHSPLRRARDALEQYQQLKQKRFQDRRKIKTLERAARQWEKSVQDSATRKEAEAAIMEQTLRSQLAEHQAQITQLRAEIDKKQAQLDRSKLKKSTPKPLPLPQVLTPISNPLPTPPRLVRVTTNKSTWPVDHKTRSNTMPPPRFPILERDDGFDGLEDNAAYFTCRTAPYAWLDDEEFGDESSLQRPIKNAHC</sequence>
<evidence type="ECO:0000256" key="6">
    <source>
        <dbReference type="SAM" id="SignalP"/>
    </source>
</evidence>
<dbReference type="GO" id="GO:0008270">
    <property type="term" value="F:zinc ion binding"/>
    <property type="evidence" value="ECO:0007669"/>
    <property type="project" value="UniProtKB-KW"/>
</dbReference>
<protein>
    <submittedName>
        <fullName evidence="8">Protein lysine methyltransferase</fullName>
    </submittedName>
</protein>
<feature type="region of interest" description="Disordered" evidence="5">
    <location>
        <begin position="291"/>
        <end position="327"/>
    </location>
</feature>
<accession>A0A1Q3EPD0</accession>
<dbReference type="GO" id="GO:0032259">
    <property type="term" value="P:methylation"/>
    <property type="evidence" value="ECO:0007669"/>
    <property type="project" value="UniProtKB-KW"/>
</dbReference>
<dbReference type="STRING" id="5353.A0A1Q3EPD0"/>
<dbReference type="SUPFAM" id="SSF57850">
    <property type="entry name" value="RING/U-box"/>
    <property type="match status" value="1"/>
</dbReference>
<keyword evidence="6" id="KW-0732">Signal</keyword>
<dbReference type="SMART" id="SM00184">
    <property type="entry name" value="RING"/>
    <property type="match status" value="1"/>
</dbReference>
<dbReference type="GO" id="GO:0016567">
    <property type="term" value="P:protein ubiquitination"/>
    <property type="evidence" value="ECO:0007669"/>
    <property type="project" value="InterPro"/>
</dbReference>
<dbReference type="AlphaFoldDB" id="A0A1Q3EPD0"/>
<evidence type="ECO:0000256" key="5">
    <source>
        <dbReference type="SAM" id="MobiDB-lite"/>
    </source>
</evidence>
<dbReference type="PROSITE" id="PS00518">
    <property type="entry name" value="ZF_RING_1"/>
    <property type="match status" value="1"/>
</dbReference>
<evidence type="ECO:0000313" key="8">
    <source>
        <dbReference type="EMBL" id="GAW09051.1"/>
    </source>
</evidence>
<dbReference type="InterPro" id="IPR001841">
    <property type="entry name" value="Znf_RING"/>
</dbReference>
<dbReference type="InterPro" id="IPR013083">
    <property type="entry name" value="Znf_RING/FYVE/PHD"/>
</dbReference>
<dbReference type="PANTHER" id="PTHR16047">
    <property type="entry name" value="RFWD3 PROTEIN"/>
    <property type="match status" value="1"/>
</dbReference>
<evidence type="ECO:0000256" key="2">
    <source>
        <dbReference type="ARBA" id="ARBA00022771"/>
    </source>
</evidence>
<evidence type="ECO:0000256" key="3">
    <source>
        <dbReference type="ARBA" id="ARBA00022833"/>
    </source>
</evidence>